<dbReference type="GO" id="GO:0005576">
    <property type="term" value="C:extracellular region"/>
    <property type="evidence" value="ECO:0007669"/>
    <property type="project" value="UniProtKB-SubCell"/>
</dbReference>
<organism evidence="25 26">
    <name type="scientific">Aspergillus sclerotiicarbonarius (strain CBS 121057 / IBT 28362)</name>
    <dbReference type="NCBI Taxonomy" id="1448318"/>
    <lineage>
        <taxon>Eukaryota</taxon>
        <taxon>Fungi</taxon>
        <taxon>Dikarya</taxon>
        <taxon>Ascomycota</taxon>
        <taxon>Pezizomycotina</taxon>
        <taxon>Eurotiomycetes</taxon>
        <taxon>Eurotiomycetidae</taxon>
        <taxon>Eurotiales</taxon>
        <taxon>Aspergillaceae</taxon>
        <taxon>Aspergillus</taxon>
        <taxon>Aspergillus subgen. Circumdati</taxon>
    </lineage>
</organism>
<dbReference type="OrthoDB" id="206201at2759"/>
<dbReference type="SUPFAM" id="SSF54897">
    <property type="entry name" value="Protease propeptides/inhibitors"/>
    <property type="match status" value="1"/>
</dbReference>
<dbReference type="PANTHER" id="PTHR43806">
    <property type="entry name" value="PEPTIDASE S8"/>
    <property type="match status" value="1"/>
</dbReference>
<evidence type="ECO:0000259" key="23">
    <source>
        <dbReference type="Pfam" id="PF00082"/>
    </source>
</evidence>
<evidence type="ECO:0000256" key="19">
    <source>
        <dbReference type="PROSITE-ProRule" id="PRU01240"/>
    </source>
</evidence>
<proteinExistence type="inferred from homology"/>
<dbReference type="PRINTS" id="PR00723">
    <property type="entry name" value="SUBTILISIN"/>
</dbReference>
<evidence type="ECO:0000256" key="16">
    <source>
        <dbReference type="ARBA" id="ARBA00033045"/>
    </source>
</evidence>
<evidence type="ECO:0000256" key="22">
    <source>
        <dbReference type="SAM" id="SignalP"/>
    </source>
</evidence>
<feature type="active site" description="Charge relay system" evidence="19">
    <location>
        <position position="349"/>
    </location>
</feature>
<dbReference type="GO" id="GO:0006508">
    <property type="term" value="P:proteolysis"/>
    <property type="evidence" value="ECO:0007669"/>
    <property type="project" value="UniProtKB-KW"/>
</dbReference>
<dbReference type="Gene3D" id="3.30.70.80">
    <property type="entry name" value="Peptidase S8 propeptide/proteinase inhibitor I9"/>
    <property type="match status" value="1"/>
</dbReference>
<keyword evidence="7 19" id="KW-0645">Protease</keyword>
<keyword evidence="9 19" id="KW-0378">Hydrolase</keyword>
<comment type="subcellular location">
    <subcellularLocation>
        <location evidence="2">Secreted</location>
    </subcellularLocation>
</comment>
<keyword evidence="12" id="KW-0325">Glycoprotein</keyword>
<comment type="similarity">
    <text evidence="3 19 20">Belongs to the peptidase S8 family.</text>
</comment>
<dbReference type="Pfam" id="PF05922">
    <property type="entry name" value="Inhibitor_I9"/>
    <property type="match status" value="1"/>
</dbReference>
<dbReference type="InterPro" id="IPR037045">
    <property type="entry name" value="S8pro/Inhibitor_I9_sf"/>
</dbReference>
<evidence type="ECO:0000256" key="8">
    <source>
        <dbReference type="ARBA" id="ARBA00022729"/>
    </source>
</evidence>
<evidence type="ECO:0000256" key="2">
    <source>
        <dbReference type="ARBA" id="ARBA00004613"/>
    </source>
</evidence>
<evidence type="ECO:0000256" key="14">
    <source>
        <dbReference type="ARBA" id="ARBA00031429"/>
    </source>
</evidence>
<dbReference type="SUPFAM" id="SSF52743">
    <property type="entry name" value="Subtilisin-like"/>
    <property type="match status" value="1"/>
</dbReference>
<dbReference type="InterPro" id="IPR010259">
    <property type="entry name" value="S8pro/Inhibitor_I9"/>
</dbReference>
<comment type="function">
    <text evidence="18">Secreted alkaline protease that allows assimilation of proteinaceous substrates.</text>
</comment>
<feature type="domain" description="Inhibitor I9" evidence="24">
    <location>
        <begin position="36"/>
        <end position="120"/>
    </location>
</feature>
<feature type="region of interest" description="Disordered" evidence="21">
    <location>
        <begin position="397"/>
        <end position="417"/>
    </location>
</feature>
<gene>
    <name evidence="25" type="ORF">BO78DRAFT_356556</name>
</gene>
<evidence type="ECO:0000313" key="25">
    <source>
        <dbReference type="EMBL" id="PYI12478.1"/>
    </source>
</evidence>
<evidence type="ECO:0000256" key="7">
    <source>
        <dbReference type="ARBA" id="ARBA00022670"/>
    </source>
</evidence>
<dbReference type="PROSITE" id="PS00138">
    <property type="entry name" value="SUBTILASE_SER"/>
    <property type="match status" value="1"/>
</dbReference>
<dbReference type="FunFam" id="3.40.50.200:FF:000014">
    <property type="entry name" value="Proteinase K"/>
    <property type="match status" value="1"/>
</dbReference>
<evidence type="ECO:0000256" key="9">
    <source>
        <dbReference type="ARBA" id="ARBA00022801"/>
    </source>
</evidence>
<keyword evidence="26" id="KW-1185">Reference proteome</keyword>
<dbReference type="InterPro" id="IPR036852">
    <property type="entry name" value="Peptidase_S8/S53_dom_sf"/>
</dbReference>
<reference evidence="25 26" key="1">
    <citation type="submission" date="2018-02" db="EMBL/GenBank/DDBJ databases">
        <title>The genomes of Aspergillus section Nigri reveals drivers in fungal speciation.</title>
        <authorList>
            <consortium name="DOE Joint Genome Institute"/>
            <person name="Vesth T.C."/>
            <person name="Nybo J."/>
            <person name="Theobald S."/>
            <person name="Brandl J."/>
            <person name="Frisvad J.C."/>
            <person name="Nielsen K.F."/>
            <person name="Lyhne E.K."/>
            <person name="Kogle M.E."/>
            <person name="Kuo A."/>
            <person name="Riley R."/>
            <person name="Clum A."/>
            <person name="Nolan M."/>
            <person name="Lipzen A."/>
            <person name="Salamov A."/>
            <person name="Henrissat B."/>
            <person name="Wiebenga A."/>
            <person name="De vries R.P."/>
            <person name="Grigoriev I.V."/>
            <person name="Mortensen U.H."/>
            <person name="Andersen M.R."/>
            <person name="Baker S.E."/>
        </authorList>
    </citation>
    <scope>NUCLEOTIDE SEQUENCE [LARGE SCALE GENOMIC DNA]</scope>
    <source>
        <strain evidence="25 26">CBS 121057</strain>
    </source>
</reference>
<dbReference type="Pfam" id="PF00082">
    <property type="entry name" value="Peptidase_S8"/>
    <property type="match status" value="1"/>
</dbReference>
<dbReference type="PROSITE" id="PS51892">
    <property type="entry name" value="SUBTILASE"/>
    <property type="match status" value="1"/>
</dbReference>
<dbReference type="Gene3D" id="3.40.50.200">
    <property type="entry name" value="Peptidase S8/S53 domain"/>
    <property type="match status" value="1"/>
</dbReference>
<dbReference type="STRING" id="1448318.A0A319EWL0"/>
<keyword evidence="8 22" id="KW-0732">Signal</keyword>
<evidence type="ECO:0000313" key="26">
    <source>
        <dbReference type="Proteomes" id="UP000248423"/>
    </source>
</evidence>
<evidence type="ECO:0000256" key="18">
    <source>
        <dbReference type="ARBA" id="ARBA00056888"/>
    </source>
</evidence>
<evidence type="ECO:0000256" key="4">
    <source>
        <dbReference type="ARBA" id="ARBA00011951"/>
    </source>
</evidence>
<feature type="active site" description="Charge relay system" evidence="19">
    <location>
        <position position="162"/>
    </location>
</feature>
<dbReference type="GO" id="GO:0004252">
    <property type="term" value="F:serine-type endopeptidase activity"/>
    <property type="evidence" value="ECO:0007669"/>
    <property type="project" value="UniProtKB-UniRule"/>
</dbReference>
<dbReference type="InterPro" id="IPR050131">
    <property type="entry name" value="Peptidase_S8_subtilisin-like"/>
</dbReference>
<feature type="signal peptide" evidence="22">
    <location>
        <begin position="1"/>
        <end position="23"/>
    </location>
</feature>
<dbReference type="PROSITE" id="PS00136">
    <property type="entry name" value="SUBTILASE_ASP"/>
    <property type="match status" value="1"/>
</dbReference>
<dbReference type="EMBL" id="KZ826315">
    <property type="protein sequence ID" value="PYI12478.1"/>
    <property type="molecule type" value="Genomic_DNA"/>
</dbReference>
<evidence type="ECO:0000256" key="1">
    <source>
        <dbReference type="ARBA" id="ARBA00001242"/>
    </source>
</evidence>
<dbReference type="PANTHER" id="PTHR43806:SF58">
    <property type="entry name" value="ALKALINE PROTEASE 1-RELATED"/>
    <property type="match status" value="1"/>
</dbReference>
<dbReference type="InterPro" id="IPR022398">
    <property type="entry name" value="Peptidase_S8_His-AS"/>
</dbReference>
<evidence type="ECO:0000256" key="6">
    <source>
        <dbReference type="ARBA" id="ARBA00022525"/>
    </source>
</evidence>
<keyword evidence="10 19" id="KW-0720">Serine protease</keyword>
<evidence type="ECO:0000256" key="3">
    <source>
        <dbReference type="ARBA" id="ARBA00011073"/>
    </source>
</evidence>
<evidence type="ECO:0000256" key="15">
    <source>
        <dbReference type="ARBA" id="ARBA00031855"/>
    </source>
</evidence>
<evidence type="ECO:0000256" key="13">
    <source>
        <dbReference type="ARBA" id="ARBA00031236"/>
    </source>
</evidence>
<feature type="chain" id="PRO_5016437076" description="Alkaline protease 1" evidence="22">
    <location>
        <begin position="24"/>
        <end position="417"/>
    </location>
</feature>
<evidence type="ECO:0000256" key="10">
    <source>
        <dbReference type="ARBA" id="ARBA00022825"/>
    </source>
</evidence>
<feature type="compositionally biased region" description="Acidic residues" evidence="21">
    <location>
        <begin position="408"/>
        <end position="417"/>
    </location>
</feature>
<name>A0A319EWL0_ASPSB</name>
<protein>
    <recommendedName>
        <fullName evidence="5">Alkaline protease 1</fullName>
        <ecNumber evidence="4">3.4.21.63</ecNumber>
    </recommendedName>
    <alternativeName>
        <fullName evidence="17">Aspergillopeptidase B</fullName>
    </alternativeName>
    <alternativeName>
        <fullName evidence="16">Aspergillus proteinase B</fullName>
    </alternativeName>
    <alternativeName>
        <fullName evidence="15">Elastase</fullName>
    </alternativeName>
    <alternativeName>
        <fullName evidence="14">Elastinolytic serine proteinase</fullName>
    </alternativeName>
    <alternativeName>
        <fullName evidence="13">Oryzin</fullName>
    </alternativeName>
</protein>
<dbReference type="InterPro" id="IPR034193">
    <property type="entry name" value="PCSK9_ProteinaseK-like"/>
</dbReference>
<dbReference type="PROSITE" id="PS00137">
    <property type="entry name" value="SUBTILASE_HIS"/>
    <property type="match status" value="1"/>
</dbReference>
<evidence type="ECO:0000256" key="5">
    <source>
        <dbReference type="ARBA" id="ARBA00019429"/>
    </source>
</evidence>
<dbReference type="CDD" id="cd04077">
    <property type="entry name" value="Peptidases_S8_PCSK9_ProteinaseK_like"/>
    <property type="match status" value="1"/>
</dbReference>
<evidence type="ECO:0000256" key="12">
    <source>
        <dbReference type="ARBA" id="ARBA00023180"/>
    </source>
</evidence>
<dbReference type="FunFam" id="3.30.70.80:FF:000008">
    <property type="entry name" value="Alkaline protease 1"/>
    <property type="match status" value="1"/>
</dbReference>
<evidence type="ECO:0000259" key="24">
    <source>
        <dbReference type="Pfam" id="PF05922"/>
    </source>
</evidence>
<dbReference type="InterPro" id="IPR000209">
    <property type="entry name" value="Peptidase_S8/S53_dom"/>
</dbReference>
<dbReference type="InterPro" id="IPR015500">
    <property type="entry name" value="Peptidase_S8_subtilisin-rel"/>
</dbReference>
<evidence type="ECO:0000256" key="21">
    <source>
        <dbReference type="SAM" id="MobiDB-lite"/>
    </source>
</evidence>
<dbReference type="Proteomes" id="UP000248423">
    <property type="component" value="Unassembled WGS sequence"/>
</dbReference>
<dbReference type="AlphaFoldDB" id="A0A319EWL0"/>
<dbReference type="EC" id="3.4.21.63" evidence="4"/>
<accession>A0A319EWL0</accession>
<evidence type="ECO:0000256" key="11">
    <source>
        <dbReference type="ARBA" id="ARBA00023145"/>
    </source>
</evidence>
<sequence>MASFKRALLLLGALLPAVFGVTGQEPRQAIQTIPGKYIVTFKPGLADARIESHSAWATELHRRSLAGRSTADNSLPVGIERTYKINQFAGYAGSFDEATIEEIRRHADVAFVEDDQVWYLDTLVTERRAPWGLGSISHRGASSTDYIYDDSAGEGTYAYVVDTGILATHEDFGGRASLAYNAAGGQHVDGVGHGTHVAGTIGGKTYGVSKNAHILSVKVFVGESSSTSVILDGFNWAVNDITSKNRTSKSAVNMSLGGGYSYAFNNAVENAFDEGVLSVVAAGNENRDASRTSPASAPDAVTVAAINRSNARASFSNYGPVVDIFAPGENILSAWIGSNSATNTISGTSMSTPHVTGLVIYLMGLEDLATPGAATARLKALATRNVVTNVSNSPNLLAYNGNSRASSDDGDNDGDDA</sequence>
<dbReference type="InterPro" id="IPR023828">
    <property type="entry name" value="Peptidase_S8_Ser-AS"/>
</dbReference>
<keyword evidence="6" id="KW-0964">Secreted</keyword>
<comment type="catalytic activity">
    <reaction evidence="1">
        <text>Hydrolysis of proteins with broad specificity, and of Bz-Arg-OEt &gt; Ac-Tyr-OEt. Does not hydrolyze peptide amides.</text>
        <dbReference type="EC" id="3.4.21.63"/>
    </reaction>
</comment>
<keyword evidence="11" id="KW-0865">Zymogen</keyword>
<feature type="domain" description="Peptidase S8/S53" evidence="23">
    <location>
        <begin position="155"/>
        <end position="385"/>
    </location>
</feature>
<dbReference type="InterPro" id="IPR023827">
    <property type="entry name" value="Peptidase_S8_Asp-AS"/>
</dbReference>
<evidence type="ECO:0000256" key="17">
    <source>
        <dbReference type="ARBA" id="ARBA00033459"/>
    </source>
</evidence>
<evidence type="ECO:0000256" key="20">
    <source>
        <dbReference type="RuleBase" id="RU003355"/>
    </source>
</evidence>
<dbReference type="VEuPathDB" id="FungiDB:BO78DRAFT_356556"/>
<feature type="active site" description="Charge relay system" evidence="19">
    <location>
        <position position="193"/>
    </location>
</feature>